<name>A0A235BYF0_UNCW3</name>
<accession>A0A235BYF0</accession>
<dbReference type="AlphaFoldDB" id="A0A235BYF0"/>
<evidence type="ECO:0000313" key="1">
    <source>
        <dbReference type="EMBL" id="OYD16575.1"/>
    </source>
</evidence>
<proteinExistence type="predicted"/>
<organism evidence="1 2">
    <name type="scientific">candidate division WOR-3 bacterium JGI_Cruoil_03_44_89</name>
    <dbReference type="NCBI Taxonomy" id="1973748"/>
    <lineage>
        <taxon>Bacteria</taxon>
        <taxon>Bacteria division WOR-3</taxon>
    </lineage>
</organism>
<comment type="caution">
    <text evidence="1">The sequence shown here is derived from an EMBL/GenBank/DDBJ whole genome shotgun (WGS) entry which is preliminary data.</text>
</comment>
<sequence length="98" mass="11739">MLRGNSEGIPDLCFFIEARPGTETWKQKHEEVDKCVKNGGFPQDEGWWQTPGESWRWQIIERKWSMVYLLPEPNQQEKAKEWFNSCLERIEQTKILQI</sequence>
<dbReference type="EMBL" id="NOZQ01000060">
    <property type="protein sequence ID" value="OYD16575.1"/>
    <property type="molecule type" value="Genomic_DNA"/>
</dbReference>
<protein>
    <submittedName>
        <fullName evidence="1">Uncharacterized protein</fullName>
    </submittedName>
</protein>
<reference evidence="1 2" key="1">
    <citation type="submission" date="2017-07" db="EMBL/GenBank/DDBJ databases">
        <title>Recovery of genomes from metagenomes via a dereplication, aggregation, and scoring strategy.</title>
        <authorList>
            <person name="Sieber C.M."/>
            <person name="Probst A.J."/>
            <person name="Sharrar A."/>
            <person name="Thomas B.C."/>
            <person name="Hess M."/>
            <person name="Tringe S.G."/>
            <person name="Banfield J.F."/>
        </authorList>
    </citation>
    <scope>NUCLEOTIDE SEQUENCE [LARGE SCALE GENOMIC DNA]</scope>
    <source>
        <strain evidence="1">JGI_Cruoil_03_44_89</strain>
    </source>
</reference>
<dbReference type="Proteomes" id="UP000215215">
    <property type="component" value="Unassembled WGS sequence"/>
</dbReference>
<evidence type="ECO:0000313" key="2">
    <source>
        <dbReference type="Proteomes" id="UP000215215"/>
    </source>
</evidence>
<gene>
    <name evidence="1" type="ORF">CH333_03060</name>
</gene>